<accession>A0A1I2W240</accession>
<dbReference type="RefSeq" id="WP_075033174.1">
    <property type="nucleotide sequence ID" value="NZ_FONR01000034.1"/>
</dbReference>
<dbReference type="EMBL" id="FONR01000034">
    <property type="protein sequence ID" value="SFG95332.1"/>
    <property type="molecule type" value="Genomic_DNA"/>
</dbReference>
<dbReference type="OrthoDB" id="3471694at2"/>
<proteinExistence type="predicted"/>
<protein>
    <submittedName>
        <fullName evidence="2">Dihydrofolate reductase</fullName>
    </submittedName>
</protein>
<evidence type="ECO:0000259" key="1">
    <source>
        <dbReference type="Pfam" id="PF01872"/>
    </source>
</evidence>
<name>A0A1I2W240_9ACTN</name>
<dbReference type="GO" id="GO:0008703">
    <property type="term" value="F:5-amino-6-(5-phosphoribosylamino)uracil reductase activity"/>
    <property type="evidence" value="ECO:0007669"/>
    <property type="project" value="InterPro"/>
</dbReference>
<reference evidence="2 3" key="1">
    <citation type="submission" date="2016-10" db="EMBL/GenBank/DDBJ databases">
        <authorList>
            <person name="de Groot N.N."/>
        </authorList>
    </citation>
    <scope>NUCLEOTIDE SEQUENCE [LARGE SCALE GENOMIC DNA]</scope>
    <source>
        <strain evidence="2 3">OK461</strain>
    </source>
</reference>
<dbReference type="PANTHER" id="PTHR38011">
    <property type="entry name" value="DIHYDROFOLATE REDUCTASE FAMILY PROTEIN (AFU_ORTHOLOGUE AFUA_8G06820)"/>
    <property type="match status" value="1"/>
</dbReference>
<dbReference type="GO" id="GO:0009231">
    <property type="term" value="P:riboflavin biosynthetic process"/>
    <property type="evidence" value="ECO:0007669"/>
    <property type="project" value="InterPro"/>
</dbReference>
<feature type="domain" description="Bacterial bifunctional deaminase-reductase C-terminal" evidence="1">
    <location>
        <begin position="3"/>
        <end position="189"/>
    </location>
</feature>
<gene>
    <name evidence="2" type="ORF">SAMN02787118_13486</name>
</gene>
<dbReference type="InterPro" id="IPR050765">
    <property type="entry name" value="Riboflavin_Biosynth_HTPR"/>
</dbReference>
<sequence>MGKIIISENVSLDGVVQDPTGEEGFRLGGWYLQMGDNDREAWAKLLLAEALDAEALLLGRRSDEWFATRWLSRTGEWADRLNSLPKYVVSATLREPKWSNSTAFKGRVLKGNGDVVGEVSKLKQELDGDIVVYASSRLVHTLMEHDLVDELRLTVFPVVLGAGERLFGETSDKKPLRLVHARTVGDGLAFLTYQPVQDA</sequence>
<dbReference type="Proteomes" id="UP000181942">
    <property type="component" value="Unassembled WGS sequence"/>
</dbReference>
<dbReference type="PANTHER" id="PTHR38011:SF11">
    <property type="entry name" value="2,5-DIAMINO-6-RIBOSYLAMINO-4(3H)-PYRIMIDINONE 5'-PHOSPHATE REDUCTASE"/>
    <property type="match status" value="1"/>
</dbReference>
<dbReference type="InterPro" id="IPR002734">
    <property type="entry name" value="RibDG_C"/>
</dbReference>
<dbReference type="Gene3D" id="3.40.430.10">
    <property type="entry name" value="Dihydrofolate Reductase, subunit A"/>
    <property type="match status" value="1"/>
</dbReference>
<evidence type="ECO:0000313" key="2">
    <source>
        <dbReference type="EMBL" id="SFG95332.1"/>
    </source>
</evidence>
<organism evidence="2 3">
    <name type="scientific">Streptomyces mirabilis</name>
    <dbReference type="NCBI Taxonomy" id="68239"/>
    <lineage>
        <taxon>Bacteria</taxon>
        <taxon>Bacillati</taxon>
        <taxon>Actinomycetota</taxon>
        <taxon>Actinomycetes</taxon>
        <taxon>Kitasatosporales</taxon>
        <taxon>Streptomycetaceae</taxon>
        <taxon>Streptomyces</taxon>
    </lineage>
</organism>
<dbReference type="Pfam" id="PF01872">
    <property type="entry name" value="RibD_C"/>
    <property type="match status" value="1"/>
</dbReference>
<evidence type="ECO:0000313" key="3">
    <source>
        <dbReference type="Proteomes" id="UP000181942"/>
    </source>
</evidence>
<dbReference type="SUPFAM" id="SSF53597">
    <property type="entry name" value="Dihydrofolate reductase-like"/>
    <property type="match status" value="1"/>
</dbReference>
<dbReference type="AlphaFoldDB" id="A0A1I2W240"/>
<dbReference type="InterPro" id="IPR024072">
    <property type="entry name" value="DHFR-like_dom_sf"/>
</dbReference>